<feature type="compositionally biased region" description="Basic and acidic residues" evidence="5">
    <location>
        <begin position="2860"/>
        <end position="2870"/>
    </location>
</feature>
<evidence type="ECO:0000259" key="6">
    <source>
        <dbReference type="Pfam" id="PF11262"/>
    </source>
</evidence>
<dbReference type="InterPro" id="IPR032302">
    <property type="entry name" value="THOC2_N"/>
</dbReference>
<feature type="compositionally biased region" description="Pro residues" evidence="5">
    <location>
        <begin position="99"/>
        <end position="110"/>
    </location>
</feature>
<proteinExistence type="inferred from homology"/>
<feature type="compositionally biased region" description="Low complexity" evidence="5">
    <location>
        <begin position="1122"/>
        <end position="1134"/>
    </location>
</feature>
<evidence type="ECO:0000256" key="3">
    <source>
        <dbReference type="ARBA" id="ARBA00019596"/>
    </source>
</evidence>
<dbReference type="InterPro" id="IPR021726">
    <property type="entry name" value="THO_THOC2_N"/>
</dbReference>
<feature type="region of interest" description="Disordered" evidence="5">
    <location>
        <begin position="1080"/>
        <end position="1158"/>
    </location>
</feature>
<organism evidence="9 10">
    <name type="scientific">Fusarium oxysporum f. sp. cubense (strain race 4)</name>
    <name type="common">Panama disease fungus</name>
    <dbReference type="NCBI Taxonomy" id="2502994"/>
    <lineage>
        <taxon>Eukaryota</taxon>
        <taxon>Fungi</taxon>
        <taxon>Dikarya</taxon>
        <taxon>Ascomycota</taxon>
        <taxon>Pezizomycotina</taxon>
        <taxon>Sordariomycetes</taxon>
        <taxon>Hypocreomycetidae</taxon>
        <taxon>Hypocreales</taxon>
        <taxon>Nectriaceae</taxon>
        <taxon>Fusarium</taxon>
        <taxon>Fusarium oxysporum species complex</taxon>
    </lineage>
</organism>
<dbReference type="GO" id="GO:0000445">
    <property type="term" value="C:THO complex part of transcription export complex"/>
    <property type="evidence" value="ECO:0007669"/>
    <property type="project" value="TreeGrafter"/>
</dbReference>
<dbReference type="PANTHER" id="PTHR21597">
    <property type="entry name" value="THO2 PROTEIN"/>
    <property type="match status" value="1"/>
</dbReference>
<reference evidence="10" key="2">
    <citation type="journal article" date="2014" name="PLoS ONE">
        <title>Genome and Transcriptome Analysis of the Fungal Pathogen Fusarium oxysporum f. sp. cubense Causing Banana Vascular Wilt Disease.</title>
        <authorList>
            <person name="Guo L."/>
            <person name="Han L."/>
            <person name="Yang L."/>
            <person name="Zeng H."/>
            <person name="Fan D."/>
            <person name="Zhu Y."/>
            <person name="Feng Y."/>
            <person name="Wang G."/>
            <person name="Peng C."/>
            <person name="Jiang X."/>
            <person name="Zhou D."/>
            <person name="Ni P."/>
            <person name="Liang C."/>
            <person name="Liu L."/>
            <person name="Wang J."/>
            <person name="Mao C."/>
            <person name="Fang X."/>
            <person name="Peng M."/>
            <person name="Huang J."/>
        </authorList>
    </citation>
    <scope>NUCLEOTIDE SEQUENCE [LARGE SCALE GENOMIC DNA]</scope>
    <source>
        <strain evidence="10">race 4</strain>
    </source>
</reference>
<keyword evidence="4" id="KW-0539">Nucleus</keyword>
<feature type="compositionally biased region" description="Polar residues" evidence="5">
    <location>
        <begin position="2700"/>
        <end position="2710"/>
    </location>
</feature>
<dbReference type="Pfam" id="PF11732">
    <property type="entry name" value="Thoc2"/>
    <property type="match status" value="1"/>
</dbReference>
<feature type="compositionally biased region" description="Basic residues" evidence="5">
    <location>
        <begin position="1"/>
        <end position="10"/>
    </location>
</feature>
<feature type="compositionally biased region" description="Polar residues" evidence="5">
    <location>
        <begin position="2583"/>
        <end position="2605"/>
    </location>
</feature>
<name>N1S0L8_FUSC4</name>
<feature type="compositionally biased region" description="Basic and acidic residues" evidence="5">
    <location>
        <begin position="2795"/>
        <end position="2839"/>
    </location>
</feature>
<feature type="compositionally biased region" description="Basic and acidic residues" evidence="5">
    <location>
        <begin position="2152"/>
        <end position="2161"/>
    </location>
</feature>
<evidence type="ECO:0000313" key="10">
    <source>
        <dbReference type="Proteomes" id="UP000016929"/>
    </source>
</evidence>
<dbReference type="PANTHER" id="PTHR21597:SF0">
    <property type="entry name" value="THO COMPLEX SUBUNIT 2"/>
    <property type="match status" value="1"/>
</dbReference>
<dbReference type="GO" id="GO:0006406">
    <property type="term" value="P:mRNA export from nucleus"/>
    <property type="evidence" value="ECO:0007669"/>
    <property type="project" value="InterPro"/>
</dbReference>
<evidence type="ECO:0000256" key="1">
    <source>
        <dbReference type="ARBA" id="ARBA00004123"/>
    </source>
</evidence>
<feature type="region of interest" description="Disordered" evidence="5">
    <location>
        <begin position="1543"/>
        <end position="1710"/>
    </location>
</feature>
<feature type="domain" description="THO complex subunit 2 N-terminal" evidence="8">
    <location>
        <begin position="120"/>
        <end position="650"/>
    </location>
</feature>
<dbReference type="InterPro" id="IPR040007">
    <property type="entry name" value="Tho2"/>
</dbReference>
<sequence>MPPGKRKRSDRHSVEGGRSSPHRPGDTALGQHDRDDNMARGRGRGPRGPGRRDSSQGQNRGPPNHQQNPSSTQRRPSSSHTPQPPAPPPPAPVIKRPTYAPPPLLRPPSPVRSNYRYNNLTDEKISAWAESGRNAIIQHGKQSREDVDITELSSLFQEFVHAVVEARLPPADAGACVKEILGDETTEIIKDSYAFAPHTLFLDSLSIVMDNEPAIYRPTLREFVLTSGVSSNLMRQVLEAEVLQRIGLIRDNFVKLGIKQATNLLYRQANYNLLREETEGYSKLITELFTTSSVTPPPPEMAEQTFERIKALIGTFDLDVGRVLDVTLDVAAAVLIKQFKFFVKFLRVSSWWPRSHLKFSAAVYVGGLPLWATPDYSQWTTTEDDEKLLEEKKRVRDIAFWDRAREVHMEAFFELGGRQVADSDSQQLTITNGAKGDDAAADIERQWVQETKTLPPPGNRTAAQLLGFKLRFYNSDARDQTDVLPANLLYLAALLVKIGFISLTDLYPHLSPADEDMETVKEKEMKRIEEEERSSRGGPMNALLMAGVLPQGDDDNPNSSNLPRRELPKKVEAETKEAATETADNKPKLPEPLEQKVALLTQLLTIGAIPESLFILGRFPWIPEVFPEVLERIHRILHHCVDKVFRDSRPVLVGETGFDTNESQNYRYYWDEWADNIPVCQTVDDIFTLCGTLLNISGVNIGKDEALLTKLARIGAKSLAEDKSEHNLTRWHDLLRRLLMPALSHTKANASAVNAIWELLRHYPMTTRYSMYAEWFEGQISRLPAMKAAFAKATSETRGTMKRVSLTNLSEMAKQLAKTSYSSPGIVFRVAFEQLESYPNLIDAFVECAKYFTDLSYDVLVWSLMSSLGKSRSRTQAEHALTTSKWLQALSRFSGRVFRRYTVLNATPVLQYVNHQLIQGNSTDLIILKELITSMGGIVDSVDFTDLQILSMAGGEYLRRHTLIRGQDKRFENIKSSKRLIQALTESKLAAQLLINLAQYRQAAPFQVPEDEAHIKYLSSMIDDSHRILVQYLDLLWSNMDPSTFDDLVPSIPELIHSYGLDPSLAFLIGRASLSHRMHPWKQKKVDEAKEKAQVTQSTDKEGDVSMSDTPAASGGNETPSQEAVQAEEQAGAQNSPAPNPATNSQQSQKSEDSSLAKSTLQPIVDAIQDTVRPEIWQKITPELYANFWALQLGDLYCPDKIYRQEKDRLRAEEVAISRDRSDMSRRGQERKVEKRKELMQLQIGLSEENSEHLLRQAKWKIYLNKQFQTSFPEPRAKPDTISDILLEQCFIPRMLLSKADAEYTYKFIKALHEGNAPGFQLMSLYDRLFNANRLRALIFTSTVMEAEYLGRFLKLILEDLSRWHKNATVPNEKDKSRDQPRLGVYEKEAKGPPDQPRLGFALTFDDNDKPLTFVEHEQFRDLLFRWHKNLNSALRSCLEGTEWMHIRNAITVLKAVLDFFPAIDFMATKFSSLLQTITKQESAAKPSPDSEVGGRVDLSVAAQGAMSELQRRKSKWVMVQAFRPGGAGAAQNEADKTTNLRATAPEFKPGPSKGKQTTAEEEDGEVKDGKDLKNSATDPMKPTGPAKDLLPAKPGSSRDSKRDHTPSGPRASNNNSGAGAGAKHDSRPNTLPERPPHTLPSRPDVPIPAHYTPERFNQSRGHERHGGNETPSQEAVQAEEQAGAQNSPAPNPATNSQQSQKSEDSSLAKSTLQPIVDAIQDTVRPEIWQKITPELYANFWALQLGDLYCPDKIYRQEKDRLRAEEVAISRDRSDMSRRGQERKVEKRKELMQLQIGLSEENSEHLLRQAKWKIYLNKQFQTSFPEPRAKPDTISDILLEQCFIPRMLLSKADAEYTYKFIKALHEGNAPGFQLMSLYDRLFNANRLRALIFTSTVMEAEYLGRFLKLILEDLSRWHKNATVPNEKDKSRDQPRLGVYEKEAKGPPDQPRLGFALTFDDNDKPLTFVEHEQFRDLLFRWHKNLNSALRSCLEGTEWMHIRNAITVLKAVLDFFPAIDFMATKFSSLLQTITKQESAAKPSPDSEVGGRVDLSVAAQGAMSELQRRKSKWVMVQAFRPGGAGAAQNEADKTTNLRATAPEFKPGPSKQSRGKQTTAEEEDGEVKDGKDLKNSATDPMKPTGPAKDLLPAKPGSSRDSKRDHTPSGPRASNNNSGAGAGAKHDSRPNTLPERPPHTLPSRPDVPIPAHYTPERFNQSRGHERRQPRDARSRDSREPREPRDARDQREPREPRESRDQRDSRNFDPARPDRSRDFSERRTQDHGRESSRTDGSSRRGEHERDRTRDSKSGRGHDHGRLNETPAPAPTAPAAAVEAPEPHINPERAALFAQDNERARAPDSDRASRGRKNAPVEPMDTINPERAALMGNRDNTPSRAPRNEPRDHNARVQSPRRGGRYGHESGQPEGGREDRHDRNYPAEHRPSSGRDPRERSPYRGDRPMDREAERVSAPKGRDASSFHGTPSRVPEPEHKPPHQDDSYGRLNSIQNVTEIPYGPRARGRGSNRGHGGPQGLPGRLDGRFAGAEGERPPTPDRPPPTGPAASGRGRRGFEQNNGPVTPSGTPSGPQNRMRNAGPSQGLPSPASTNATPSGVHPERLAQIGAQVGAVPPPPPGPPPTHPHGHNHGHNRQSMPGTNTPDRGPGPGQRQTPGSYAGSPAGEPNVPTGPASSNERVRNGGGRRQLAGINSTLQQAQANMPDVSRSNSGRSRHSRQTLGNSDAQVLTGGSPTATPAQERQDPIRNESSSRAPANGEESSGRSEHDRSRRGDRESRSSRASRRGSRERERDRSPGREREGKEHREYRDRRSGAGEGGREERESRRSNRDQSGAPREPMGPPPAGGRDLVQGREGRHRGDGQSGRSGEDWGGSGRGGGRGGQRDGGLRPEDRRDGREDRGRKRRSEEGVGSLSSDREKRPRR</sequence>
<dbReference type="STRING" id="1229665.N1S0L8"/>
<feature type="compositionally biased region" description="Basic and acidic residues" evidence="5">
    <location>
        <begin position="2348"/>
        <end position="2361"/>
    </location>
</feature>
<feature type="compositionally biased region" description="Pro residues" evidence="5">
    <location>
        <begin position="82"/>
        <end position="92"/>
    </location>
</feature>
<evidence type="ECO:0000259" key="8">
    <source>
        <dbReference type="Pfam" id="PF16134"/>
    </source>
</evidence>
<dbReference type="GO" id="GO:0003729">
    <property type="term" value="F:mRNA binding"/>
    <property type="evidence" value="ECO:0007669"/>
    <property type="project" value="TreeGrafter"/>
</dbReference>
<feature type="compositionally biased region" description="Low complexity" evidence="5">
    <location>
        <begin position="2652"/>
        <end position="2666"/>
    </location>
</feature>
<dbReference type="GO" id="GO:0006397">
    <property type="term" value="P:mRNA processing"/>
    <property type="evidence" value="ECO:0007669"/>
    <property type="project" value="InterPro"/>
</dbReference>
<evidence type="ECO:0000313" key="9">
    <source>
        <dbReference type="EMBL" id="EMT70042.1"/>
    </source>
</evidence>
<evidence type="ECO:0000256" key="2">
    <source>
        <dbReference type="ARBA" id="ARBA00007857"/>
    </source>
</evidence>
<feature type="region of interest" description="Disordered" evidence="5">
    <location>
        <begin position="1"/>
        <end position="112"/>
    </location>
</feature>
<dbReference type="Proteomes" id="UP000016929">
    <property type="component" value="Unassembled WGS sequence"/>
</dbReference>
<keyword evidence="10" id="KW-1185">Reference proteome</keyword>
<gene>
    <name evidence="9" type="ORF">FOC4_g10008483</name>
</gene>
<dbReference type="HOGENOM" id="CLU_000511_1_0_1"/>
<feature type="compositionally biased region" description="Basic and acidic residues" evidence="5">
    <location>
        <begin position="2216"/>
        <end position="2315"/>
    </location>
</feature>
<feature type="compositionally biased region" description="Basic and acidic residues" evidence="5">
    <location>
        <begin position="1084"/>
        <end position="1104"/>
    </location>
</feature>
<feature type="compositionally biased region" description="Polar residues" evidence="5">
    <location>
        <begin position="1107"/>
        <end position="1121"/>
    </location>
</feature>
<feature type="compositionally biased region" description="Pro residues" evidence="5">
    <location>
        <begin position="2623"/>
        <end position="2634"/>
    </location>
</feature>
<feature type="compositionally biased region" description="Polar residues" evidence="5">
    <location>
        <begin position="55"/>
        <end position="81"/>
    </location>
</feature>
<feature type="domain" description="THO complex subunit 2 N-terminal" evidence="8">
    <location>
        <begin position="659"/>
        <end position="814"/>
    </location>
</feature>
<evidence type="ECO:0000259" key="7">
    <source>
        <dbReference type="Pfam" id="PF11732"/>
    </source>
</evidence>
<feature type="compositionally biased region" description="Basic and acidic residues" evidence="5">
    <location>
        <begin position="2891"/>
        <end position="2917"/>
    </location>
</feature>
<feature type="domain" description="THO complex subunitTHOC2 N-terminal" evidence="7">
    <location>
        <begin position="816"/>
        <end position="891"/>
    </location>
</feature>
<feature type="compositionally biased region" description="Gly residues" evidence="5">
    <location>
        <begin position="2871"/>
        <end position="2890"/>
    </location>
</feature>
<feature type="compositionally biased region" description="Basic and acidic residues" evidence="5">
    <location>
        <begin position="1597"/>
        <end position="1606"/>
    </location>
</feature>
<feature type="compositionally biased region" description="Basic and acidic residues" evidence="5">
    <location>
        <begin position="2394"/>
        <end position="2403"/>
    </location>
</feature>
<feature type="region of interest" description="Disordered" evidence="5">
    <location>
        <begin position="2094"/>
        <end position="2932"/>
    </location>
</feature>
<feature type="compositionally biased region" description="Basic and acidic residues" evidence="5">
    <location>
        <begin position="563"/>
        <end position="589"/>
    </location>
</feature>
<feature type="compositionally biased region" description="Basic and acidic residues" evidence="5">
    <location>
        <begin position="2483"/>
        <end position="2496"/>
    </location>
</feature>
<feature type="domain" description="THO complex subunitTHOC2 C-terminal" evidence="6">
    <location>
        <begin position="1177"/>
        <end position="1510"/>
    </location>
</feature>
<feature type="compositionally biased region" description="Low complexity" evidence="5">
    <location>
        <begin position="2571"/>
        <end position="2582"/>
    </location>
</feature>
<dbReference type="EMBL" id="KB726324">
    <property type="protein sequence ID" value="EMT70042.1"/>
    <property type="molecule type" value="Genomic_DNA"/>
</dbReference>
<feature type="compositionally biased region" description="Polar residues" evidence="5">
    <location>
        <begin position="1687"/>
        <end position="1701"/>
    </location>
</feature>
<dbReference type="Pfam" id="PF16134">
    <property type="entry name" value="THOC2_N"/>
    <property type="match status" value="2"/>
</dbReference>
<reference evidence="10" key="1">
    <citation type="submission" date="2012-09" db="EMBL/GenBank/DDBJ databases">
        <title>Genome sequencing and comparative transcriptomics of race 1 and race 4 of banana pathogen: Fusarium oxysporum f. sp. cubense.</title>
        <authorList>
            <person name="Fang X."/>
            <person name="Huang J."/>
        </authorList>
    </citation>
    <scope>NUCLEOTIDE SEQUENCE [LARGE SCALE GENOMIC DNA]</scope>
    <source>
        <strain evidence="10">race 4</strain>
    </source>
</reference>
<protein>
    <recommendedName>
        <fullName evidence="3">THO complex subunit 2</fullName>
    </recommendedName>
</protein>
<evidence type="ECO:0000256" key="4">
    <source>
        <dbReference type="ARBA" id="ARBA00023242"/>
    </source>
</evidence>
<feature type="compositionally biased region" description="Low complexity" evidence="5">
    <location>
        <begin position="1674"/>
        <end position="1686"/>
    </location>
</feature>
<accession>N1S0L8</accession>
<feature type="region of interest" description="Disordered" evidence="5">
    <location>
        <begin position="547"/>
        <end position="589"/>
    </location>
</feature>
<feature type="compositionally biased region" description="Basic and acidic residues" evidence="5">
    <location>
        <begin position="2423"/>
        <end position="2473"/>
    </location>
</feature>
<feature type="domain" description="THO complex subunitTHOC2 C-terminal" evidence="6">
    <location>
        <begin position="1729"/>
        <end position="2062"/>
    </location>
</feature>
<dbReference type="Pfam" id="PF11262">
    <property type="entry name" value="Tho2"/>
    <property type="match status" value="2"/>
</dbReference>
<dbReference type="OrthoDB" id="29024at2759"/>
<feature type="compositionally biased region" description="Polar residues" evidence="5">
    <location>
        <begin position="1135"/>
        <end position="1149"/>
    </location>
</feature>
<comment type="similarity">
    <text evidence="2">Belongs to the THOC2 family.</text>
</comment>
<comment type="subcellular location">
    <subcellularLocation>
        <location evidence="1">Nucleus</location>
    </subcellularLocation>
</comment>
<dbReference type="InterPro" id="IPR021418">
    <property type="entry name" value="THO_THOC2_C"/>
</dbReference>
<feature type="compositionally biased region" description="Polar residues" evidence="5">
    <location>
        <begin position="2728"/>
        <end position="2749"/>
    </location>
</feature>
<feature type="compositionally biased region" description="Basic and acidic residues" evidence="5">
    <location>
        <begin position="2770"/>
        <end position="2788"/>
    </location>
</feature>
<evidence type="ECO:0000256" key="5">
    <source>
        <dbReference type="SAM" id="MobiDB-lite"/>
    </source>
</evidence>